<dbReference type="GO" id="GO:0051601">
    <property type="term" value="P:exocyst localization"/>
    <property type="evidence" value="ECO:0007669"/>
    <property type="project" value="TreeGrafter"/>
</dbReference>
<feature type="compositionally biased region" description="Low complexity" evidence="1">
    <location>
        <begin position="47"/>
        <end position="74"/>
    </location>
</feature>
<gene>
    <name evidence="2" type="ORF">JOB18_041836</name>
</gene>
<dbReference type="EMBL" id="JAGKHQ010000008">
    <property type="protein sequence ID" value="KAG7511158.1"/>
    <property type="molecule type" value="Genomic_DNA"/>
</dbReference>
<dbReference type="GO" id="GO:0000145">
    <property type="term" value="C:exocyst"/>
    <property type="evidence" value="ECO:0007669"/>
    <property type="project" value="InterPro"/>
</dbReference>
<dbReference type="Pfam" id="PF06046">
    <property type="entry name" value="Sec6"/>
    <property type="match status" value="1"/>
</dbReference>
<dbReference type="AlphaFoldDB" id="A0AAV6S3F6"/>
<sequence>MTDRSADEDDTSQKSDGDAVPTGGGVKRHALGAMQSFRRSVLRAAEKSPLSPSGKGSKVTCKAEPGGSEAAAAAAPPPSPSLSAGSAATSPLKSVGGFFQKKQEDESWQKSRPLKRSKTDPTMSKSRKFPYSLKKGSKKDKDKDKSRTNVTEGPSEEKLEEKEEMEDLAEIDEMYTLPEIPHTPLSVMQISKLIEMEVLEEAHLNLLALRLEFQQELQHCGQDSPMDLVKKEKDLNLLYRDLRNKITTIVRDSNSFPCRNKGLLVLVARIIQEEEKRAEEAGGLAGSWMEAWRDAVDEGVRAKVESVHLEQREQNAAWLSVHLGLLGKAIVDDLASVKTELRWSYPPSFRVFSTYVRGYHRVVAQHLRKLEQQVTELKDLFALLDWIVNRYKSERIMANVSLQPEMREESSDLQLDEHFLEQLRDKYCNRVKVDVRFSLDRVIELENEVVWTKQKMWEQDGDDDVLDAPFHRDIFTRVDGIVKNAPQIDAQLEKRVITSCLEELKLFPKRFESEFMRQCSSLRPRPPWTNYHITYINGFTALQQHLEGYARVCPGEMENFRKEVKWLIARLTQRLEDQFKEDVKPFLRRMMTRKWLTNSDDFDQLYERTEALGEHCALMRPQHVQAFASHLHYHVLREYIGQLMKNNYSCKNRKHEKAAAKIRQQWENLVDVFRERKHGNSLKTLSHEWMYPVGDDLCNIIGQKKKADIKEHLEPMVKRYPDFSKKHLVAVLNFRGLLRGRERQLILRRFTELKNNNVGGAGAAYRDQSLFGDMQVSVNTDCLSSLPLSCLGFLLPDS</sequence>
<proteinExistence type="predicted"/>
<dbReference type="EMBL" id="JAGKHQ010000008">
    <property type="protein sequence ID" value="KAG7511156.1"/>
    <property type="molecule type" value="Genomic_DNA"/>
</dbReference>
<evidence type="ECO:0000313" key="2">
    <source>
        <dbReference type="EMBL" id="KAG7511155.1"/>
    </source>
</evidence>
<dbReference type="GO" id="GO:0006887">
    <property type="term" value="P:exocytosis"/>
    <property type="evidence" value="ECO:0007669"/>
    <property type="project" value="InterPro"/>
</dbReference>
<dbReference type="PANTHER" id="PTHR21292:SF7">
    <property type="entry name" value="EXOCYST COMPLEX COMPONENT 3-LIKE 2"/>
    <property type="match status" value="1"/>
</dbReference>
<keyword evidence="3" id="KW-1185">Reference proteome</keyword>
<organism evidence="2 3">
    <name type="scientific">Solea senegalensis</name>
    <name type="common">Senegalese sole</name>
    <dbReference type="NCBI Taxonomy" id="28829"/>
    <lineage>
        <taxon>Eukaryota</taxon>
        <taxon>Metazoa</taxon>
        <taxon>Chordata</taxon>
        <taxon>Craniata</taxon>
        <taxon>Vertebrata</taxon>
        <taxon>Euteleostomi</taxon>
        <taxon>Actinopterygii</taxon>
        <taxon>Neopterygii</taxon>
        <taxon>Teleostei</taxon>
        <taxon>Neoteleostei</taxon>
        <taxon>Acanthomorphata</taxon>
        <taxon>Carangaria</taxon>
        <taxon>Pleuronectiformes</taxon>
        <taxon>Pleuronectoidei</taxon>
        <taxon>Soleidae</taxon>
        <taxon>Solea</taxon>
    </lineage>
</organism>
<dbReference type="InterPro" id="IPR010326">
    <property type="entry name" value="EXOC3/Sec6"/>
</dbReference>
<comment type="caution">
    <text evidence="2">The sequence shown here is derived from an EMBL/GenBank/DDBJ whole genome shotgun (WGS) entry which is preliminary data.</text>
</comment>
<feature type="compositionally biased region" description="Low complexity" evidence="1">
    <location>
        <begin position="81"/>
        <end position="92"/>
    </location>
</feature>
<name>A0AAV6S3F6_SOLSE</name>
<feature type="compositionally biased region" description="Basic and acidic residues" evidence="1">
    <location>
        <begin position="1"/>
        <end position="17"/>
    </location>
</feature>
<dbReference type="GO" id="GO:0000149">
    <property type="term" value="F:SNARE binding"/>
    <property type="evidence" value="ECO:0007669"/>
    <property type="project" value="TreeGrafter"/>
</dbReference>
<dbReference type="EMBL" id="JAGKHQ010000008">
    <property type="protein sequence ID" value="KAG7511157.1"/>
    <property type="molecule type" value="Genomic_DNA"/>
</dbReference>
<protein>
    <submittedName>
        <fullName evidence="2">Exocyst complex component 3 4</fullName>
    </submittedName>
</protein>
<accession>A0AAV6S3F6</accession>
<reference evidence="2" key="2">
    <citation type="submission" date="2021-03" db="EMBL/GenBank/DDBJ databases">
        <authorList>
            <person name="Guerrero-Cozar I."/>
            <person name="Gomez-Garrido J."/>
            <person name="Berbel C."/>
            <person name="Martinez-Blanch J.F."/>
            <person name="Alioto T."/>
            <person name="Claros M.G."/>
            <person name="Gagnaire P.A."/>
            <person name="Manchado M."/>
        </authorList>
    </citation>
    <scope>NUCLEOTIDE SEQUENCE</scope>
    <source>
        <strain evidence="2">Sse05_10M</strain>
        <tissue evidence="2">Blood</tissue>
    </source>
</reference>
<evidence type="ECO:0000313" key="3">
    <source>
        <dbReference type="Proteomes" id="UP000693946"/>
    </source>
</evidence>
<dbReference type="Proteomes" id="UP000693946">
    <property type="component" value="Linkage Group LG16"/>
</dbReference>
<feature type="region of interest" description="Disordered" evidence="1">
    <location>
        <begin position="1"/>
        <end position="165"/>
    </location>
</feature>
<dbReference type="EMBL" id="JAGKHQ010000008">
    <property type="protein sequence ID" value="KAG7511155.1"/>
    <property type="molecule type" value="Genomic_DNA"/>
</dbReference>
<reference evidence="2 3" key="1">
    <citation type="journal article" date="2021" name="Sci. Rep.">
        <title>Chromosome anchoring in Senegalese sole (Solea senegalensis) reveals sex-associated markers and genome rearrangements in flatfish.</title>
        <authorList>
            <person name="Guerrero-Cozar I."/>
            <person name="Gomez-Garrido J."/>
            <person name="Berbel C."/>
            <person name="Martinez-Blanch J.F."/>
            <person name="Alioto T."/>
            <person name="Claros M.G."/>
            <person name="Gagnaire P.A."/>
            <person name="Manchado M."/>
        </authorList>
    </citation>
    <scope>NUCLEOTIDE SEQUENCE [LARGE SCALE GENOMIC DNA]</scope>
    <source>
        <strain evidence="2">Sse05_10M</strain>
    </source>
</reference>
<evidence type="ECO:0000256" key="1">
    <source>
        <dbReference type="SAM" id="MobiDB-lite"/>
    </source>
</evidence>
<dbReference type="PANTHER" id="PTHR21292">
    <property type="entry name" value="EXOCYST COMPLEX COMPONENT SEC6-RELATED"/>
    <property type="match status" value="1"/>
</dbReference>